<keyword evidence="2" id="KW-0378">Hydrolase</keyword>
<comment type="similarity">
    <text evidence="1">Belongs to the esterase D family.</text>
</comment>
<protein>
    <recommendedName>
        <fullName evidence="5">Siderophore esterase IroE-like</fullName>
    </recommendedName>
</protein>
<organism evidence="3 4">
    <name type="scientific">Diplocarpon coronariae</name>
    <dbReference type="NCBI Taxonomy" id="2795749"/>
    <lineage>
        <taxon>Eukaryota</taxon>
        <taxon>Fungi</taxon>
        <taxon>Dikarya</taxon>
        <taxon>Ascomycota</taxon>
        <taxon>Pezizomycotina</taxon>
        <taxon>Leotiomycetes</taxon>
        <taxon>Helotiales</taxon>
        <taxon>Drepanopezizaceae</taxon>
        <taxon>Diplocarpon</taxon>
    </lineage>
</organism>
<accession>A0A218Z032</accession>
<dbReference type="InterPro" id="IPR052558">
    <property type="entry name" value="Siderophore_Hydrolase_D"/>
</dbReference>
<dbReference type="InParanoid" id="A0A218Z032"/>
<reference evidence="3 4" key="1">
    <citation type="submission" date="2017-04" db="EMBL/GenBank/DDBJ databases">
        <title>Draft genome sequence of Marssonina coronaria NL1: causal agent of apple blotch.</title>
        <authorList>
            <person name="Cheng Q."/>
        </authorList>
    </citation>
    <scope>NUCLEOTIDE SEQUENCE [LARGE SCALE GENOMIC DNA]</scope>
    <source>
        <strain evidence="3 4">NL1</strain>
    </source>
</reference>
<comment type="caution">
    <text evidence="3">The sequence shown here is derived from an EMBL/GenBank/DDBJ whole genome shotgun (WGS) entry which is preliminary data.</text>
</comment>
<evidence type="ECO:0000256" key="1">
    <source>
        <dbReference type="ARBA" id="ARBA00005622"/>
    </source>
</evidence>
<evidence type="ECO:0000256" key="2">
    <source>
        <dbReference type="ARBA" id="ARBA00022801"/>
    </source>
</evidence>
<dbReference type="PANTHER" id="PTHR40841:SF2">
    <property type="entry name" value="SIDEROPHORE-DEGRADING ESTERASE (EUROFUNG)"/>
    <property type="match status" value="1"/>
</dbReference>
<dbReference type="Pfam" id="PF00756">
    <property type="entry name" value="Esterase"/>
    <property type="match status" value="1"/>
</dbReference>
<keyword evidence="4" id="KW-1185">Reference proteome</keyword>
<dbReference type="GO" id="GO:0016788">
    <property type="term" value="F:hydrolase activity, acting on ester bonds"/>
    <property type="evidence" value="ECO:0007669"/>
    <property type="project" value="TreeGrafter"/>
</dbReference>
<evidence type="ECO:0000313" key="4">
    <source>
        <dbReference type="Proteomes" id="UP000242519"/>
    </source>
</evidence>
<evidence type="ECO:0000313" key="3">
    <source>
        <dbReference type="EMBL" id="OWP01092.1"/>
    </source>
</evidence>
<dbReference type="SUPFAM" id="SSF53474">
    <property type="entry name" value="alpha/beta-Hydrolases"/>
    <property type="match status" value="1"/>
</dbReference>
<dbReference type="Gene3D" id="3.40.50.1820">
    <property type="entry name" value="alpha/beta hydrolase"/>
    <property type="match status" value="1"/>
</dbReference>
<proteinExistence type="inferred from homology"/>
<dbReference type="EMBL" id="MZNU01000291">
    <property type="protein sequence ID" value="OWP01092.1"/>
    <property type="molecule type" value="Genomic_DNA"/>
</dbReference>
<dbReference type="AlphaFoldDB" id="A0A218Z032"/>
<dbReference type="Proteomes" id="UP000242519">
    <property type="component" value="Unassembled WGS sequence"/>
</dbReference>
<dbReference type="OrthoDB" id="446683at2759"/>
<dbReference type="InterPro" id="IPR029058">
    <property type="entry name" value="AB_hydrolase_fold"/>
</dbReference>
<gene>
    <name evidence="3" type="ORF">B2J93_6542</name>
</gene>
<dbReference type="PANTHER" id="PTHR40841">
    <property type="entry name" value="SIDEROPHORE TRIACETYLFUSARININE C ESTERASE"/>
    <property type="match status" value="1"/>
</dbReference>
<name>A0A218Z032_9HELO</name>
<sequence length="311" mass="35265">MTRNGTPTDRHKMSGLSKALGICIPNTEQFDLESVAGFMYRIYVSWPLCWTRKTPPDKTKPVKILYVTDGNAQFFTAMETVRRHSISSFNKSAAETIVVGIGYPLDVPEQLYDGRRNRDLTPKPSTIPLSEASLWQSSEGGADEFLDFIQTRLKPFIKSQVFSDLDVGHEVLFGHSYGGLFALHALFTRPEMFNTYIAASPSIWYHNQSIKHEEATFLANGGAKDRTLRMFYGSLEQHPISHPRESEEEFEKRKRDWENFAMGKNTEEMFARLQESGGLENVELRVYPGEDHRSVVGCCVEGMTASIFRDG</sequence>
<dbReference type="InterPro" id="IPR000801">
    <property type="entry name" value="Esterase-like"/>
</dbReference>
<evidence type="ECO:0008006" key="5">
    <source>
        <dbReference type="Google" id="ProtNLM"/>
    </source>
</evidence>